<dbReference type="GO" id="GO:0032259">
    <property type="term" value="P:methylation"/>
    <property type="evidence" value="ECO:0007669"/>
    <property type="project" value="UniProtKB-KW"/>
</dbReference>
<reference evidence="1 2" key="1">
    <citation type="submission" date="2018-06" db="EMBL/GenBank/DDBJ databases">
        <authorList>
            <consortium name="Pathogen Informatics"/>
            <person name="Doyle S."/>
        </authorList>
    </citation>
    <scope>NUCLEOTIDE SEQUENCE [LARGE SCALE GENOMIC DNA]</scope>
    <source>
        <strain evidence="1 2">NCTC7928</strain>
    </source>
</reference>
<dbReference type="GO" id="GO:0008168">
    <property type="term" value="F:methyltransferase activity"/>
    <property type="evidence" value="ECO:0007669"/>
    <property type="project" value="UniProtKB-KW"/>
</dbReference>
<keyword evidence="1" id="KW-0808">Transferase</keyword>
<evidence type="ECO:0000313" key="1">
    <source>
        <dbReference type="EMBL" id="STF43553.1"/>
    </source>
</evidence>
<dbReference type="Proteomes" id="UP000254877">
    <property type="component" value="Unassembled WGS sequence"/>
</dbReference>
<evidence type="ECO:0000313" key="2">
    <source>
        <dbReference type="Proteomes" id="UP000254877"/>
    </source>
</evidence>
<dbReference type="SUPFAM" id="SSF53335">
    <property type="entry name" value="S-adenosyl-L-methionine-dependent methyltransferases"/>
    <property type="match status" value="1"/>
</dbReference>
<dbReference type="EMBL" id="UGAB01000002">
    <property type="protein sequence ID" value="STF43553.1"/>
    <property type="molecule type" value="Genomic_DNA"/>
</dbReference>
<accession>A0A376LH00</accession>
<protein>
    <submittedName>
        <fullName evidence="1">Putative DNA modification methylase</fullName>
    </submittedName>
</protein>
<dbReference type="InterPro" id="IPR029063">
    <property type="entry name" value="SAM-dependent_MTases_sf"/>
</dbReference>
<gene>
    <name evidence="1" type="ORF">NCTC7928_04251</name>
</gene>
<dbReference type="Gene3D" id="3.40.50.150">
    <property type="entry name" value="Vaccinia Virus protein VP39"/>
    <property type="match status" value="1"/>
</dbReference>
<sequence length="320" mass="36917">MRKSVWIGPKLDASTYGSELLNSLFNVTQINFSFPKSIYAVKECLESLSNSKYAHFLDYFAGSGTTGHAVVDMNRDDNGFRKFSLVEQGEYFYSVTLPRVKKAIFTTDWKYGKALSCNPVEQTLIKYIKIESFEDTLNNIALKRTETTKDLFDDLKEIREDYVLNYMLETESKGSLLNTDNFKKPFNYEMDVTTDSAGATERKNIDLVETFNYLIGLHVKSIESNIERGYVRVEGTLPTGERTLILWRDCDKIGYEELNKYANRFDLYAKENTFDVIYINGDHNLPTAFTVDEEDGEIVRSLKIRQIEPEFLNLMFAEEV</sequence>
<dbReference type="REBASE" id="435487">
    <property type="entry name" value="M.Eco7928ORF4250P"/>
</dbReference>
<proteinExistence type="predicted"/>
<name>A0A376LH00_ECOLX</name>
<organism evidence="1 2">
    <name type="scientific">Escherichia coli</name>
    <dbReference type="NCBI Taxonomy" id="562"/>
    <lineage>
        <taxon>Bacteria</taxon>
        <taxon>Pseudomonadati</taxon>
        <taxon>Pseudomonadota</taxon>
        <taxon>Gammaproteobacteria</taxon>
        <taxon>Enterobacterales</taxon>
        <taxon>Enterobacteriaceae</taxon>
        <taxon>Escherichia</taxon>
    </lineage>
</organism>
<dbReference type="AlphaFoldDB" id="A0A376LH00"/>
<keyword evidence="1" id="KW-0489">Methyltransferase</keyword>